<protein>
    <submittedName>
        <fullName evidence="3">Uncharacterized protein</fullName>
    </submittedName>
</protein>
<dbReference type="Proteomes" id="UP001331761">
    <property type="component" value="Unassembled WGS sequence"/>
</dbReference>
<feature type="chain" id="PRO_5042870496" evidence="2">
    <location>
        <begin position="22"/>
        <end position="343"/>
    </location>
</feature>
<feature type="signal peptide" evidence="2">
    <location>
        <begin position="1"/>
        <end position="21"/>
    </location>
</feature>
<comment type="caution">
    <text evidence="3">The sequence shown here is derived from an EMBL/GenBank/DDBJ whole genome shotgun (WGS) entry which is preliminary data.</text>
</comment>
<name>A0AAN8IS08_TRICO</name>
<evidence type="ECO:0000256" key="2">
    <source>
        <dbReference type="SAM" id="SignalP"/>
    </source>
</evidence>
<accession>A0AAN8IS08</accession>
<organism evidence="3 4">
    <name type="scientific">Trichostrongylus colubriformis</name>
    <name type="common">Black scour worm</name>
    <dbReference type="NCBI Taxonomy" id="6319"/>
    <lineage>
        <taxon>Eukaryota</taxon>
        <taxon>Metazoa</taxon>
        <taxon>Ecdysozoa</taxon>
        <taxon>Nematoda</taxon>
        <taxon>Chromadorea</taxon>
        <taxon>Rhabditida</taxon>
        <taxon>Rhabditina</taxon>
        <taxon>Rhabditomorpha</taxon>
        <taxon>Strongyloidea</taxon>
        <taxon>Trichostrongylidae</taxon>
        <taxon>Trichostrongylus</taxon>
    </lineage>
</organism>
<dbReference type="PANTHER" id="PTHR33995:SF13">
    <property type="entry name" value="CTCK DOMAIN-CONTAINING PROTEIN"/>
    <property type="match status" value="1"/>
</dbReference>
<evidence type="ECO:0000256" key="1">
    <source>
        <dbReference type="SAM" id="MobiDB-lite"/>
    </source>
</evidence>
<gene>
    <name evidence="3" type="ORF">GCK32_003839</name>
</gene>
<proteinExistence type="predicted"/>
<keyword evidence="4" id="KW-1185">Reference proteome</keyword>
<feature type="region of interest" description="Disordered" evidence="1">
    <location>
        <begin position="23"/>
        <end position="44"/>
    </location>
</feature>
<dbReference type="PANTHER" id="PTHR33995">
    <property type="entry name" value="PROTEIN CBG18546"/>
    <property type="match status" value="1"/>
</dbReference>
<dbReference type="EMBL" id="WIXE01002530">
    <property type="protein sequence ID" value="KAK5984734.1"/>
    <property type="molecule type" value="Genomic_DNA"/>
</dbReference>
<dbReference type="SUPFAM" id="SSF57501">
    <property type="entry name" value="Cystine-knot cytokines"/>
    <property type="match status" value="1"/>
</dbReference>
<reference evidence="3 4" key="1">
    <citation type="submission" date="2019-10" db="EMBL/GenBank/DDBJ databases">
        <title>Assembly and Annotation for the nematode Trichostrongylus colubriformis.</title>
        <authorList>
            <person name="Martin J."/>
        </authorList>
    </citation>
    <scope>NUCLEOTIDE SEQUENCE [LARGE SCALE GENOMIC DNA]</scope>
    <source>
        <strain evidence="3">G859</strain>
        <tissue evidence="3">Whole worm</tissue>
    </source>
</reference>
<dbReference type="AlphaFoldDB" id="A0AAN8IS08"/>
<evidence type="ECO:0000313" key="3">
    <source>
        <dbReference type="EMBL" id="KAK5984734.1"/>
    </source>
</evidence>
<evidence type="ECO:0000313" key="4">
    <source>
        <dbReference type="Proteomes" id="UP001331761"/>
    </source>
</evidence>
<dbReference type="InterPro" id="IPR029034">
    <property type="entry name" value="Cystine-knot_cytokine"/>
</dbReference>
<keyword evidence="2" id="KW-0732">Signal</keyword>
<sequence>MKSFNHAFIVLFSFAVQSLHSSQSSTSITSGNEEPREESGGSNETEITILINSSFMIIEELEINNATDLDRIAESSIGKRHKSLPRPAPSLCRKFSVSEKYRLLEGIGARNQFYMAETPDEASLGFVQPSPSPIPKAKSFADNVDEVSVSPARNRISSAFTSNDGVTDGPPFCSEECQLIKKKLEDALEERRQAKPLVRLPQRLFQDTGPKEVDEGFGRINRGCALETFVPLGNCSDLGDEVSWDHEQLCSMCRGVYMLSENCFPTFFNSVVCNKQETGCIFDNFSNRAHGICRSETLSLRVLRNRGDAECEDWGIEHLELPVACQCLLSKDSWLRSRPPKEL</sequence>